<sequence length="283" mass="28886">MAIRSCLLVSAAFLTLGACSDTAPASTRAAAPAASTAGGDECVPIADGMYEMRDGRLLVSTTPPELAANNPALWAQEIQTGLQAAGIDWLGITMRDQVAVVTGSAPDAGAKAQGLAAGLAAIEGHPRAGAAGMLVVDGISVEGGEEGLGVPLAALAGQLTTAESCQAAFNATSRDRVIQFGTGNANISPVSLPLVDALGGVAMLCRAFGIEIGTHTDTRGADDYNLRVSQERADALRAYLIGKGLPEETLKAVGYGESRPIDTGSTAEAHARNRRTEFTVKPR</sequence>
<protein>
    <submittedName>
        <fullName evidence="8">OmpA family protein</fullName>
    </submittedName>
</protein>
<comment type="subcellular location">
    <subcellularLocation>
        <location evidence="1">Cell outer membrane</location>
    </subcellularLocation>
</comment>
<dbReference type="PRINTS" id="PR01021">
    <property type="entry name" value="OMPADOMAIN"/>
</dbReference>
<evidence type="ECO:0000256" key="6">
    <source>
        <dbReference type="SAM" id="SignalP"/>
    </source>
</evidence>
<dbReference type="InterPro" id="IPR006665">
    <property type="entry name" value="OmpA-like"/>
</dbReference>
<evidence type="ECO:0000256" key="2">
    <source>
        <dbReference type="ARBA" id="ARBA00023136"/>
    </source>
</evidence>
<dbReference type="SUPFAM" id="SSF103088">
    <property type="entry name" value="OmpA-like"/>
    <property type="match status" value="1"/>
</dbReference>
<evidence type="ECO:0000256" key="3">
    <source>
        <dbReference type="ARBA" id="ARBA00023237"/>
    </source>
</evidence>
<comment type="caution">
    <text evidence="8">The sequence shown here is derived from an EMBL/GenBank/DDBJ whole genome shotgun (WGS) entry which is preliminary data.</text>
</comment>
<evidence type="ECO:0000256" key="1">
    <source>
        <dbReference type="ARBA" id="ARBA00004442"/>
    </source>
</evidence>
<dbReference type="EMBL" id="ARYM01000015">
    <property type="protein sequence ID" value="KCZ97802.1"/>
    <property type="molecule type" value="Genomic_DNA"/>
</dbReference>
<dbReference type="eggNOG" id="COG2885">
    <property type="taxonomic scope" value="Bacteria"/>
</dbReference>
<dbReference type="PANTHER" id="PTHR30329:SF21">
    <property type="entry name" value="LIPOPROTEIN YIAD-RELATED"/>
    <property type="match status" value="1"/>
</dbReference>
<feature type="signal peptide" evidence="6">
    <location>
        <begin position="1"/>
        <end position="25"/>
    </location>
</feature>
<dbReference type="PANTHER" id="PTHR30329">
    <property type="entry name" value="STATOR ELEMENT OF FLAGELLAR MOTOR COMPLEX"/>
    <property type="match status" value="1"/>
</dbReference>
<dbReference type="OrthoDB" id="5525824at2"/>
<accession>A0A062V6W3</accession>
<feature type="region of interest" description="Disordered" evidence="5">
    <location>
        <begin position="261"/>
        <end position="283"/>
    </location>
</feature>
<feature type="chain" id="PRO_5001615068" evidence="6">
    <location>
        <begin position="26"/>
        <end position="283"/>
    </location>
</feature>
<dbReference type="Proteomes" id="UP000027100">
    <property type="component" value="Unassembled WGS sequence"/>
</dbReference>
<dbReference type="InterPro" id="IPR036737">
    <property type="entry name" value="OmpA-like_sf"/>
</dbReference>
<dbReference type="InterPro" id="IPR006664">
    <property type="entry name" value="OMP_bac"/>
</dbReference>
<dbReference type="STRING" id="1280954.HPO_13145"/>
<dbReference type="PROSITE" id="PS51123">
    <property type="entry name" value="OMPA_2"/>
    <property type="match status" value="1"/>
</dbReference>
<evidence type="ECO:0000313" key="8">
    <source>
        <dbReference type="EMBL" id="KCZ97802.1"/>
    </source>
</evidence>
<dbReference type="PROSITE" id="PS51257">
    <property type="entry name" value="PROKAR_LIPOPROTEIN"/>
    <property type="match status" value="1"/>
</dbReference>
<keyword evidence="2 4" id="KW-0472">Membrane</keyword>
<organism evidence="8 9">
    <name type="scientific">Hyphomonas polymorpha PS728</name>
    <dbReference type="NCBI Taxonomy" id="1280954"/>
    <lineage>
        <taxon>Bacteria</taxon>
        <taxon>Pseudomonadati</taxon>
        <taxon>Pseudomonadota</taxon>
        <taxon>Alphaproteobacteria</taxon>
        <taxon>Hyphomonadales</taxon>
        <taxon>Hyphomonadaceae</taxon>
        <taxon>Hyphomonas</taxon>
    </lineage>
</organism>
<feature type="compositionally biased region" description="Basic and acidic residues" evidence="5">
    <location>
        <begin position="269"/>
        <end position="283"/>
    </location>
</feature>
<dbReference type="AlphaFoldDB" id="A0A062V6W3"/>
<dbReference type="Gene3D" id="3.30.1330.60">
    <property type="entry name" value="OmpA-like domain"/>
    <property type="match status" value="1"/>
</dbReference>
<feature type="domain" description="OmpA-like" evidence="7">
    <location>
        <begin position="167"/>
        <end position="283"/>
    </location>
</feature>
<dbReference type="PATRIC" id="fig|1280954.3.peg.2663"/>
<proteinExistence type="predicted"/>
<dbReference type="RefSeq" id="WP_162174045.1">
    <property type="nucleotide sequence ID" value="NZ_ARYM01000015.1"/>
</dbReference>
<reference evidence="8 9" key="1">
    <citation type="journal article" date="2014" name="Antonie Van Leeuwenhoek">
        <title>Hyphomonas beringensis sp. nov. and Hyphomonas chukchiensis sp. nov., isolated from surface seawater of the Bering Sea and Chukchi Sea.</title>
        <authorList>
            <person name="Li C."/>
            <person name="Lai Q."/>
            <person name="Li G."/>
            <person name="Dong C."/>
            <person name="Wang J."/>
            <person name="Liao Y."/>
            <person name="Shao Z."/>
        </authorList>
    </citation>
    <scope>NUCLEOTIDE SEQUENCE [LARGE SCALE GENOMIC DNA]</scope>
    <source>
        <strain evidence="8 9">PS728</strain>
    </source>
</reference>
<evidence type="ECO:0000256" key="4">
    <source>
        <dbReference type="PROSITE-ProRule" id="PRU00473"/>
    </source>
</evidence>
<dbReference type="Pfam" id="PF00691">
    <property type="entry name" value="OmpA"/>
    <property type="match status" value="1"/>
</dbReference>
<keyword evidence="9" id="KW-1185">Reference proteome</keyword>
<keyword evidence="3" id="KW-0998">Cell outer membrane</keyword>
<dbReference type="GO" id="GO:0009279">
    <property type="term" value="C:cell outer membrane"/>
    <property type="evidence" value="ECO:0007669"/>
    <property type="project" value="UniProtKB-SubCell"/>
</dbReference>
<gene>
    <name evidence="8" type="ORF">HPO_13145</name>
</gene>
<name>A0A062V6W3_9PROT</name>
<evidence type="ECO:0000259" key="7">
    <source>
        <dbReference type="PROSITE" id="PS51123"/>
    </source>
</evidence>
<evidence type="ECO:0000313" key="9">
    <source>
        <dbReference type="Proteomes" id="UP000027100"/>
    </source>
</evidence>
<evidence type="ECO:0000256" key="5">
    <source>
        <dbReference type="SAM" id="MobiDB-lite"/>
    </source>
</evidence>
<keyword evidence="6" id="KW-0732">Signal</keyword>
<dbReference type="InterPro" id="IPR050330">
    <property type="entry name" value="Bact_OuterMem_StrucFunc"/>
</dbReference>
<dbReference type="CDD" id="cd07185">
    <property type="entry name" value="OmpA_C-like"/>
    <property type="match status" value="1"/>
</dbReference>